<evidence type="ECO:0000313" key="1">
    <source>
        <dbReference type="RefSeq" id="XP_016444822.1"/>
    </source>
</evidence>
<proteinExistence type="predicted"/>
<dbReference type="OrthoDB" id="1302579at2759"/>
<protein>
    <submittedName>
        <fullName evidence="1">Uncharacterized protein</fullName>
    </submittedName>
</protein>
<dbReference type="KEGG" id="nta:107770069"/>
<dbReference type="RefSeq" id="XP_016444822.1">
    <property type="nucleotide sequence ID" value="XM_016589336.1"/>
</dbReference>
<dbReference type="AlphaFoldDB" id="A0A1S3XYN2"/>
<gene>
    <name evidence="1" type="primary">LOC107770069</name>
</gene>
<organism evidence="1">
    <name type="scientific">Nicotiana tabacum</name>
    <name type="common">Common tobacco</name>
    <dbReference type="NCBI Taxonomy" id="4097"/>
    <lineage>
        <taxon>Eukaryota</taxon>
        <taxon>Viridiplantae</taxon>
        <taxon>Streptophyta</taxon>
        <taxon>Embryophyta</taxon>
        <taxon>Tracheophyta</taxon>
        <taxon>Spermatophyta</taxon>
        <taxon>Magnoliopsida</taxon>
        <taxon>eudicotyledons</taxon>
        <taxon>Gunneridae</taxon>
        <taxon>Pentapetalae</taxon>
        <taxon>asterids</taxon>
        <taxon>lamiids</taxon>
        <taxon>Solanales</taxon>
        <taxon>Solanaceae</taxon>
        <taxon>Nicotianoideae</taxon>
        <taxon>Nicotianeae</taxon>
        <taxon>Nicotiana</taxon>
    </lineage>
</organism>
<dbReference type="PaxDb" id="4097-A0A1S3XYN2"/>
<name>A0A1S3XYN2_TOBAC</name>
<dbReference type="OMA" id="ESIWATH"/>
<accession>A0A1S3XYN2</accession>
<dbReference type="STRING" id="4097.A0A1S3XYN2"/>
<sequence length="278" mass="32459">MPPYIATFLPEGINDHCPVKISLLDSLPKAKKPFQLCNVWVNHPQFIERVESIWATHIDGCRMLQVVRKLKLLKRSLKELNGQHFRNIISEANGNREPLMQIQQALQANPMDQQLQQKEKMKYLEFRRTSYLVEMFLQQKSKATWLRLGDYNTKYFFTVIKHRKLQHAITQLHDNQNVLQTDPIAIANIFVNYYENLWETREVSRCKANERILKNGPTLSVAHKMDLLKKYTEKDVKTAIFEIDSNKSQGPDGYGSGFYNAIWNVIGKDVSEAILEFF</sequence>
<reference evidence="1" key="1">
    <citation type="submission" date="2025-08" db="UniProtKB">
        <authorList>
            <consortium name="RefSeq"/>
        </authorList>
    </citation>
    <scope>IDENTIFICATION</scope>
</reference>